<feature type="region of interest" description="Disordered" evidence="1">
    <location>
        <begin position="288"/>
        <end position="310"/>
    </location>
</feature>
<keyword evidence="3" id="KW-1185">Reference proteome</keyword>
<protein>
    <submittedName>
        <fullName evidence="2">Uncharacterized protein</fullName>
    </submittedName>
</protein>
<gene>
    <name evidence="2" type="ORF">GCM10008995_01980</name>
</gene>
<accession>A0A830EDU3</accession>
<dbReference type="RefSeq" id="WP_188785526.1">
    <property type="nucleotide sequence ID" value="NZ_BMOC01000001.1"/>
</dbReference>
<proteinExistence type="predicted"/>
<feature type="compositionally biased region" description="Low complexity" evidence="1">
    <location>
        <begin position="43"/>
        <end position="57"/>
    </location>
</feature>
<evidence type="ECO:0000313" key="2">
    <source>
        <dbReference type="EMBL" id="GGI95480.1"/>
    </source>
</evidence>
<comment type="caution">
    <text evidence="2">The sequence shown here is derived from an EMBL/GenBank/DDBJ whole genome shotgun (WGS) entry which is preliminary data.</text>
</comment>
<dbReference type="AlphaFoldDB" id="A0A830EDU3"/>
<name>A0A830EDU3_9EURY</name>
<dbReference type="Proteomes" id="UP000653099">
    <property type="component" value="Unassembled WGS sequence"/>
</dbReference>
<dbReference type="OrthoDB" id="327600at2157"/>
<dbReference type="EMBL" id="BMOC01000001">
    <property type="protein sequence ID" value="GGI95480.1"/>
    <property type="molecule type" value="Genomic_DNA"/>
</dbReference>
<evidence type="ECO:0000256" key="1">
    <source>
        <dbReference type="SAM" id="MobiDB-lite"/>
    </source>
</evidence>
<reference evidence="2" key="2">
    <citation type="submission" date="2020-09" db="EMBL/GenBank/DDBJ databases">
        <authorList>
            <person name="Sun Q."/>
            <person name="Ohkuma M."/>
        </authorList>
    </citation>
    <scope>NUCLEOTIDE SEQUENCE</scope>
    <source>
        <strain evidence="2">JCM 14359</strain>
    </source>
</reference>
<feature type="region of interest" description="Disordered" evidence="1">
    <location>
        <begin position="1"/>
        <end position="57"/>
    </location>
</feature>
<feature type="compositionally biased region" description="Basic and acidic residues" evidence="1">
    <location>
        <begin position="1"/>
        <end position="23"/>
    </location>
</feature>
<organism evidence="2 3">
    <name type="scientific">Halobellus salinus</name>
    <dbReference type="NCBI Taxonomy" id="931585"/>
    <lineage>
        <taxon>Archaea</taxon>
        <taxon>Methanobacteriati</taxon>
        <taxon>Methanobacteriota</taxon>
        <taxon>Stenosarchaea group</taxon>
        <taxon>Halobacteria</taxon>
        <taxon>Halobacteriales</taxon>
        <taxon>Haloferacaceae</taxon>
        <taxon>Halobellus</taxon>
    </lineage>
</organism>
<evidence type="ECO:0000313" key="3">
    <source>
        <dbReference type="Proteomes" id="UP000653099"/>
    </source>
</evidence>
<sequence length="310" mass="33880">MSDAPSDHDASDDASTHDPREPGPESGDASGGAPPVAPLDVQGRTAGDGSSRAGGADPVADWVERFRGGGAESILHLWGKLAFQQRKQRREAPWFHAPYEFERTAADWVADCLVTGRDSRAWIEFVVSSEQQYRAKTRAALRFGYPIYWVILDSASDARRAARTALAPELTDAEDVSFGTFDPASNTLDLGDPVTFDQYRVPVESVDAFRVEDVLGYRAGAAHVPETEVGCDFGWVRIAGDAYRVYATRDGREVRLVPPGRPVDYGNSYPLTDDSSWLAQRIAADDVERVGPIPPTSTCERRSPTNLPPR</sequence>
<reference evidence="2" key="1">
    <citation type="journal article" date="2014" name="Int. J. Syst. Evol. Microbiol.">
        <title>Complete genome sequence of Corynebacterium casei LMG S-19264T (=DSM 44701T), isolated from a smear-ripened cheese.</title>
        <authorList>
            <consortium name="US DOE Joint Genome Institute (JGI-PGF)"/>
            <person name="Walter F."/>
            <person name="Albersmeier A."/>
            <person name="Kalinowski J."/>
            <person name="Ruckert C."/>
        </authorList>
    </citation>
    <scope>NUCLEOTIDE SEQUENCE</scope>
    <source>
        <strain evidence="2">JCM 14359</strain>
    </source>
</reference>